<dbReference type="Pfam" id="PF00400">
    <property type="entry name" value="WD40"/>
    <property type="match status" value="7"/>
</dbReference>
<evidence type="ECO:0000256" key="6">
    <source>
        <dbReference type="SAM" id="Coils"/>
    </source>
</evidence>
<evidence type="ECO:0000256" key="5">
    <source>
        <dbReference type="PROSITE-ProRule" id="PRU00221"/>
    </source>
</evidence>
<dbReference type="InterPro" id="IPR019775">
    <property type="entry name" value="WD40_repeat_CS"/>
</dbReference>
<dbReference type="InterPro" id="IPR015943">
    <property type="entry name" value="WD40/YVTN_repeat-like_dom_sf"/>
</dbReference>
<dbReference type="OrthoDB" id="10264588at2759"/>
<feature type="repeat" description="WD" evidence="5">
    <location>
        <begin position="241"/>
        <end position="282"/>
    </location>
</feature>
<evidence type="ECO:0000256" key="2">
    <source>
        <dbReference type="ARBA" id="ARBA00022737"/>
    </source>
</evidence>
<dbReference type="EMBL" id="JAFJZO010000034">
    <property type="protein sequence ID" value="KAG5493812.1"/>
    <property type="molecule type" value="Genomic_DNA"/>
</dbReference>
<sequence>MSYSGYQAASPADPFRPTLEMCFRGHRQGICSVGFRPTLSVSSLIPKVVSGGADGAVMLWDAKSTTRTMRFMGHRGPVLAAASSPRANLLVSGGHDGYIRLWIPNTRRTTVTFGIHAEAVDDRNSCGWRGHTGAARAIGFAQDGSDHLYTAGDDKTVKCWDLNYASSSQHIGIGPGNKFIGSFSAMSSPGQRGTGHMNWVRALAVQSAYTSSSFFHYIASGGDDHAICIWDTRARSPVHILFDCNASVNSLSFHPNGYVLASGDASGAVNLFDLRHTSSSSSAAPSWGGVAAQRGYSSLLQHYADAHTDGVQCVDFSPNCGWLLSAGNDSTVKLWDVKQACLYCTVQGHKGPVKSCCFSEDGSWFATGGGNDKTILVWRSGLAATAATPCSGADIALCVQKKDTARLTAAPRRSVSFSLDTPTPQLSSPMAQASRDVPRPCERGGGLLHTRSGGRDSQELSTPQHVGNGGANCYRSTSSVPSVCNGAAANAGASLGRPPLPLSPMNTMQASTPTEVLAREMAHASNAEASLLRSAEKQSSIVADVRGFERSEYSYNPLATPNARTGGEVKNGHPPQKSILKCGTPNVGTNALHEEAQITSIDSSAQCALVAAEEREQEALVAQERAYQQLQEDRITQQRLANLEEALVSLATYIQAQQQQQAKEMHETRVRSKTQADKYDADLADLKRLIAQLAGPVADKSSANAAV</sequence>
<dbReference type="KEGG" id="phet:94287767"/>
<feature type="region of interest" description="Disordered" evidence="7">
    <location>
        <begin position="413"/>
        <end position="468"/>
    </location>
</feature>
<dbReference type="SMART" id="SM00320">
    <property type="entry name" value="WD40"/>
    <property type="match status" value="7"/>
</dbReference>
<reference evidence="8 9" key="1">
    <citation type="submission" date="2021-02" db="EMBL/GenBank/DDBJ databases">
        <title>Porcisia hertigi Genome sequencing and assembly.</title>
        <authorList>
            <person name="Almutairi H."/>
            <person name="Gatherer D."/>
        </authorList>
    </citation>
    <scope>NUCLEOTIDE SEQUENCE [LARGE SCALE GENOMIC DNA]</scope>
    <source>
        <strain evidence="8 9">C119</strain>
    </source>
</reference>
<dbReference type="PANTHER" id="PTHR19879">
    <property type="entry name" value="TRANSCRIPTION INITIATION FACTOR TFIID"/>
    <property type="match status" value="1"/>
</dbReference>
<evidence type="ECO:0000256" key="1">
    <source>
        <dbReference type="ARBA" id="ARBA00022574"/>
    </source>
</evidence>
<keyword evidence="3" id="KW-0689">Ribosomal protein</keyword>
<dbReference type="CDD" id="cd00200">
    <property type="entry name" value="WD40"/>
    <property type="match status" value="1"/>
</dbReference>
<feature type="repeat" description="WD" evidence="5">
    <location>
        <begin position="304"/>
        <end position="338"/>
    </location>
</feature>
<feature type="repeat" description="WD" evidence="5">
    <location>
        <begin position="71"/>
        <end position="102"/>
    </location>
</feature>
<feature type="repeat" description="WD" evidence="5">
    <location>
        <begin position="346"/>
        <end position="378"/>
    </location>
</feature>
<dbReference type="Gene3D" id="2.130.10.10">
    <property type="entry name" value="YVTN repeat-like/Quinoprotein amine dehydrogenase"/>
    <property type="match status" value="4"/>
</dbReference>
<dbReference type="PROSITE" id="PS50294">
    <property type="entry name" value="WD_REPEATS_REGION"/>
    <property type="match status" value="3"/>
</dbReference>
<organism evidence="8 9">
    <name type="scientific">Porcisia hertigi</name>
    <dbReference type="NCBI Taxonomy" id="2761500"/>
    <lineage>
        <taxon>Eukaryota</taxon>
        <taxon>Discoba</taxon>
        <taxon>Euglenozoa</taxon>
        <taxon>Kinetoplastea</taxon>
        <taxon>Metakinetoplastina</taxon>
        <taxon>Trypanosomatida</taxon>
        <taxon>Trypanosomatidae</taxon>
        <taxon>Leishmaniinae</taxon>
        <taxon>Porcisia</taxon>
    </lineage>
</organism>
<gene>
    <name evidence="8" type="ORF">JKF63_01644</name>
</gene>
<dbReference type="GO" id="GO:1990904">
    <property type="term" value="C:ribonucleoprotein complex"/>
    <property type="evidence" value="ECO:0007669"/>
    <property type="project" value="UniProtKB-KW"/>
</dbReference>
<dbReference type="Proteomes" id="UP000674318">
    <property type="component" value="Unassembled WGS sequence"/>
</dbReference>
<dbReference type="AlphaFoldDB" id="A0A836H537"/>
<evidence type="ECO:0008006" key="10">
    <source>
        <dbReference type="Google" id="ProtNLM"/>
    </source>
</evidence>
<keyword evidence="4" id="KW-0687">Ribonucleoprotein</keyword>
<keyword evidence="9" id="KW-1185">Reference proteome</keyword>
<keyword evidence="6" id="KW-0175">Coiled coil</keyword>
<dbReference type="InterPro" id="IPR001680">
    <property type="entry name" value="WD40_rpt"/>
</dbReference>
<dbReference type="InterPro" id="IPR020472">
    <property type="entry name" value="WD40_PAC1"/>
</dbReference>
<dbReference type="PROSITE" id="PS00678">
    <property type="entry name" value="WD_REPEATS_1"/>
    <property type="match status" value="2"/>
</dbReference>
<dbReference type="PRINTS" id="PR00320">
    <property type="entry name" value="GPROTEINBRPT"/>
</dbReference>
<dbReference type="InterPro" id="IPR036322">
    <property type="entry name" value="WD40_repeat_dom_sf"/>
</dbReference>
<evidence type="ECO:0000313" key="9">
    <source>
        <dbReference type="Proteomes" id="UP000674318"/>
    </source>
</evidence>
<feature type="coiled-coil region" evidence="6">
    <location>
        <begin position="613"/>
        <end position="660"/>
    </location>
</feature>
<feature type="repeat" description="WD" evidence="5">
    <location>
        <begin position="128"/>
        <end position="170"/>
    </location>
</feature>
<keyword evidence="2" id="KW-0677">Repeat</keyword>
<feature type="repeat" description="WD" evidence="5">
    <location>
        <begin position="23"/>
        <end position="70"/>
    </location>
</feature>
<keyword evidence="1 5" id="KW-0853">WD repeat</keyword>
<feature type="compositionally biased region" description="Polar residues" evidence="7">
    <location>
        <begin position="415"/>
        <end position="431"/>
    </location>
</feature>
<dbReference type="RefSeq" id="XP_067753847.1">
    <property type="nucleotide sequence ID" value="XM_067897690.1"/>
</dbReference>
<proteinExistence type="predicted"/>
<dbReference type="GO" id="GO:0005840">
    <property type="term" value="C:ribosome"/>
    <property type="evidence" value="ECO:0007669"/>
    <property type="project" value="UniProtKB-KW"/>
</dbReference>
<evidence type="ECO:0000256" key="3">
    <source>
        <dbReference type="ARBA" id="ARBA00022980"/>
    </source>
</evidence>
<comment type="caution">
    <text evidence="8">The sequence shown here is derived from an EMBL/GenBank/DDBJ whole genome shotgun (WGS) entry which is preliminary data.</text>
</comment>
<accession>A0A836H537</accession>
<dbReference type="SUPFAM" id="SSF50978">
    <property type="entry name" value="WD40 repeat-like"/>
    <property type="match status" value="1"/>
</dbReference>
<evidence type="ECO:0000313" key="8">
    <source>
        <dbReference type="EMBL" id="KAG5493812.1"/>
    </source>
</evidence>
<dbReference type="PROSITE" id="PS50082">
    <property type="entry name" value="WD_REPEATS_2"/>
    <property type="match status" value="6"/>
</dbReference>
<protein>
    <recommendedName>
        <fullName evidence="10">Guanine nucleotide-binding protein subunit beta-like protein</fullName>
    </recommendedName>
</protein>
<dbReference type="GeneID" id="94287767"/>
<evidence type="ECO:0000256" key="7">
    <source>
        <dbReference type="SAM" id="MobiDB-lite"/>
    </source>
</evidence>
<name>A0A836H537_9TRYP</name>
<dbReference type="PANTHER" id="PTHR19879:SF9">
    <property type="entry name" value="TRANSCRIPTION INITIATION FACTOR TFIID SUBUNIT 5"/>
    <property type="match status" value="1"/>
</dbReference>
<evidence type="ECO:0000256" key="4">
    <source>
        <dbReference type="ARBA" id="ARBA00023274"/>
    </source>
</evidence>